<accession>A0A4Y8MGL4</accession>
<evidence type="ECO:0000259" key="2">
    <source>
        <dbReference type="Pfam" id="PF25513"/>
    </source>
</evidence>
<sequence length="273" mass="29660">MAIIQQLPAFQNVVANGVATLLVPKYSNTLTRIVMDLSGTTFTKAMITDIKVKIGVRTVYNCSGAVLDTINQYKGIYNAANQLTIDFTERDAPSIDGKEIGGYDMSALPDQIKVEVTIAGATAPALGAWAFLTAPQGQAGALVHKLLYFPASTAVAGKFPVNFNPMGALIKRIHHFYAGSSWAGNGDGNINRVEIKKNGITIVDMQDHVRRFVQNEYRKVPQAGHFVTDFIIDNNQSGMLITQDAKSFECNTYLTAGDTIGTYVEMLDLPYNA</sequence>
<dbReference type="InterPro" id="IPR041377">
    <property type="entry name" value="P2_N"/>
</dbReference>
<organism evidence="3 4">
    <name type="scientific">Paraburkholderia dipogonis</name>
    <dbReference type="NCBI Taxonomy" id="1211383"/>
    <lineage>
        <taxon>Bacteria</taxon>
        <taxon>Pseudomonadati</taxon>
        <taxon>Pseudomonadota</taxon>
        <taxon>Betaproteobacteria</taxon>
        <taxon>Burkholderiales</taxon>
        <taxon>Burkholderiaceae</taxon>
        <taxon>Paraburkholderia</taxon>
    </lineage>
</organism>
<protein>
    <submittedName>
        <fullName evidence="3">Uncharacterized protein</fullName>
    </submittedName>
</protein>
<dbReference type="Proteomes" id="UP000297385">
    <property type="component" value="Unassembled WGS sequence"/>
</dbReference>
<gene>
    <name evidence="3" type="ORF">E2553_43240</name>
</gene>
<dbReference type="RefSeq" id="WP_134466644.1">
    <property type="nucleotide sequence ID" value="NZ_SNVI01000008.1"/>
</dbReference>
<dbReference type="InterPro" id="IPR053751">
    <property type="entry name" value="Viral_Major_Capsid_sf"/>
</dbReference>
<proteinExistence type="predicted"/>
<comment type="caution">
    <text evidence="3">The sequence shown here is derived from an EMBL/GenBank/DDBJ whole genome shotgun (WGS) entry which is preliminary data.</text>
</comment>
<evidence type="ECO:0000259" key="1">
    <source>
        <dbReference type="Pfam" id="PF18628"/>
    </source>
</evidence>
<dbReference type="EMBL" id="SNVI01000008">
    <property type="protein sequence ID" value="TFE36545.1"/>
    <property type="molecule type" value="Genomic_DNA"/>
</dbReference>
<dbReference type="Pfam" id="PF18628">
    <property type="entry name" value="P2_N"/>
    <property type="match status" value="1"/>
</dbReference>
<feature type="domain" description="Viral coat protein P2 N-terminal" evidence="1">
    <location>
        <begin position="5"/>
        <end position="132"/>
    </location>
</feature>
<dbReference type="Pfam" id="PF25513">
    <property type="entry name" value="P2_C"/>
    <property type="match status" value="1"/>
</dbReference>
<feature type="domain" description="Viral coat protein P2 C-terminal" evidence="2">
    <location>
        <begin position="144"/>
        <end position="268"/>
    </location>
</feature>
<dbReference type="Gene3D" id="2.60.120.730">
    <property type="match status" value="2"/>
</dbReference>
<name>A0A4Y8MGL4_9BURK</name>
<evidence type="ECO:0000313" key="3">
    <source>
        <dbReference type="EMBL" id="TFE36545.1"/>
    </source>
</evidence>
<reference evidence="3 4" key="1">
    <citation type="submission" date="2019-03" db="EMBL/GenBank/DDBJ databases">
        <title>Complete Genome Sequence of Paraburkholderia dipogonis ICMP 19430T, a Nitrogen-fixing Symbiont of the South African Invasive Legume Dipogon lignosus in New Zealand.</title>
        <authorList>
            <person name="De Meyer S.E."/>
        </authorList>
    </citation>
    <scope>NUCLEOTIDE SEQUENCE [LARGE SCALE GENOMIC DNA]</scope>
    <source>
        <strain evidence="3 4">ICMP 19430</strain>
    </source>
</reference>
<dbReference type="AlphaFoldDB" id="A0A4Y8MGL4"/>
<dbReference type="InterPro" id="IPR057915">
    <property type="entry name" value="P2_C"/>
</dbReference>
<evidence type="ECO:0000313" key="4">
    <source>
        <dbReference type="Proteomes" id="UP000297385"/>
    </source>
</evidence>